<dbReference type="RefSeq" id="WP_326487147.1">
    <property type="nucleotide sequence ID" value="NZ_JAYNFR010000077.1"/>
</dbReference>
<proteinExistence type="predicted"/>
<name>A0A560FQN1_9PROT</name>
<dbReference type="InterPro" id="IPR009562">
    <property type="entry name" value="DUF1178"/>
</dbReference>
<organism evidence="1 2">
    <name type="scientific">Nitrospirillum amazonense</name>
    <dbReference type="NCBI Taxonomy" id="28077"/>
    <lineage>
        <taxon>Bacteria</taxon>
        <taxon>Pseudomonadati</taxon>
        <taxon>Pseudomonadota</taxon>
        <taxon>Alphaproteobacteria</taxon>
        <taxon>Rhodospirillales</taxon>
        <taxon>Azospirillaceae</taxon>
        <taxon>Nitrospirillum</taxon>
    </lineage>
</organism>
<dbReference type="AlphaFoldDB" id="A0A560FQN1"/>
<sequence>MRGMLIAGVAFPTHIQTVYDIFLAELDGPLSIAAASPMILYEMKCGQGHTFDVWFRNADACDQQVAAGEVACAVCGDHKVGKAPMAPRIARGRGVRVEEPPAPVPVPPQPAPEVTPAVVAEAAAQGPAAVMSLLREMRRQVEANATHVGDRFAEEARKIHYGEAEAKAIYGETTDEEAAELEDEGVTFARIPWVPKHDG</sequence>
<reference evidence="1 2" key="1">
    <citation type="submission" date="2019-06" db="EMBL/GenBank/DDBJ databases">
        <title>Genomic Encyclopedia of Type Strains, Phase IV (KMG-V): Genome sequencing to study the core and pangenomes of soil and plant-associated prokaryotes.</title>
        <authorList>
            <person name="Whitman W."/>
        </authorList>
    </citation>
    <scope>NUCLEOTIDE SEQUENCE [LARGE SCALE GENOMIC DNA]</scope>
    <source>
        <strain evidence="1 2">BR 11865</strain>
    </source>
</reference>
<dbReference type="Proteomes" id="UP000316545">
    <property type="component" value="Unassembled WGS sequence"/>
</dbReference>
<keyword evidence="2" id="KW-1185">Reference proteome</keyword>
<evidence type="ECO:0000313" key="2">
    <source>
        <dbReference type="Proteomes" id="UP000316545"/>
    </source>
</evidence>
<accession>A0A560FQN1</accession>
<dbReference type="EMBL" id="VITO01000013">
    <property type="protein sequence ID" value="TWB23927.1"/>
    <property type="molecule type" value="Genomic_DNA"/>
</dbReference>
<comment type="caution">
    <text evidence="1">The sequence shown here is derived from an EMBL/GenBank/DDBJ whole genome shotgun (WGS) entry which is preliminary data.</text>
</comment>
<protein>
    <recommendedName>
        <fullName evidence="3">DUF1178 family protein</fullName>
    </recommendedName>
</protein>
<dbReference type="Pfam" id="PF06676">
    <property type="entry name" value="DUF1178"/>
    <property type="match status" value="1"/>
</dbReference>
<evidence type="ECO:0008006" key="3">
    <source>
        <dbReference type="Google" id="ProtNLM"/>
    </source>
</evidence>
<evidence type="ECO:0000313" key="1">
    <source>
        <dbReference type="EMBL" id="TWB23927.1"/>
    </source>
</evidence>
<gene>
    <name evidence="1" type="ORF">FBZ88_11399</name>
</gene>